<accession>A0AAW0D4F0</accession>
<feature type="compositionally biased region" description="Basic residues" evidence="1">
    <location>
        <begin position="330"/>
        <end position="346"/>
    </location>
</feature>
<feature type="region of interest" description="Disordered" evidence="1">
    <location>
        <begin position="454"/>
        <end position="497"/>
    </location>
</feature>
<name>A0AAW0D4F0_9AGAR</name>
<feature type="compositionally biased region" description="Polar residues" evidence="1">
    <location>
        <begin position="141"/>
        <end position="156"/>
    </location>
</feature>
<evidence type="ECO:0000313" key="2">
    <source>
        <dbReference type="EMBL" id="KAK7045605.1"/>
    </source>
</evidence>
<evidence type="ECO:0000313" key="3">
    <source>
        <dbReference type="Proteomes" id="UP001383192"/>
    </source>
</evidence>
<feature type="compositionally biased region" description="Basic and acidic residues" evidence="1">
    <location>
        <begin position="211"/>
        <end position="240"/>
    </location>
</feature>
<reference evidence="2 3" key="1">
    <citation type="submission" date="2024-01" db="EMBL/GenBank/DDBJ databases">
        <title>A draft genome for a cacao thread blight-causing isolate of Paramarasmius palmivorus.</title>
        <authorList>
            <person name="Baruah I.K."/>
            <person name="Bukari Y."/>
            <person name="Amoako-Attah I."/>
            <person name="Meinhardt L.W."/>
            <person name="Bailey B.A."/>
            <person name="Cohen S.P."/>
        </authorList>
    </citation>
    <scope>NUCLEOTIDE SEQUENCE [LARGE SCALE GENOMIC DNA]</scope>
    <source>
        <strain evidence="2 3">GH-12</strain>
    </source>
</reference>
<protein>
    <submittedName>
        <fullName evidence="2">Uncharacterized protein</fullName>
    </submittedName>
</protein>
<feature type="region of interest" description="Disordered" evidence="1">
    <location>
        <begin position="367"/>
        <end position="427"/>
    </location>
</feature>
<sequence length="632" mass="73120">MNYPSSSSTRILTGPAPGRLDPTQPSRLLRDGQSRLLFASFDPRTASSHQDPNFNHDLSKARRVILEANGEKVTWRFVPKAALDEGVADEGEWPRVIDVCGELYECSQEQWDIYKLDPKYQCRVRQPPLLSTITIAQHPQVDESAQINGKRPSSSLEKPMPPLNRRKKLNNEGPHTLKFTLSLDDGDQAEESEVEEMVVDDDPPKRSRSAAPERAKKLEDLRRNREARREKSARRTEKLGQQDQSPTFEFAFPSSHAATAASAFQIPTEAKRKATSLFNPLSRDDTDYVRPVDELYPSHNIYYEHTNTSNSKRARTMSPGALKRDLDAKRARRERRKQMKREARIKRRREQWNEQFMREVLAEVHANGHYTNTDGAVDSDFSDEEEDDDTASEGESRDLDENLDEQAAREAAIAESKRKLAELERDKPLWEAEARKRAMREKAEEEAQRLREAQRRWEEARQTEAAKQAKAKAAKEREETARREQEEKAQRQREKFQRQQRWAYGPWTTQRALEKYKVLSQAFDTTRFSVDEPLAFEVIPWPILKNPASLSVEDIEWSAVENFFQSVQPHMKSQDFKDFVEKSHRRFHPDRWRARGLLKTVLDEAERGCLEVAANTVAQALTPLWMDVTGRK</sequence>
<feature type="region of interest" description="Disordered" evidence="1">
    <location>
        <begin position="309"/>
        <end position="346"/>
    </location>
</feature>
<keyword evidence="3" id="KW-1185">Reference proteome</keyword>
<dbReference type="EMBL" id="JAYKXP010000024">
    <property type="protein sequence ID" value="KAK7045605.1"/>
    <property type="molecule type" value="Genomic_DNA"/>
</dbReference>
<feature type="compositionally biased region" description="Acidic residues" evidence="1">
    <location>
        <begin position="184"/>
        <end position="201"/>
    </location>
</feature>
<feature type="region of interest" description="Disordered" evidence="1">
    <location>
        <begin position="141"/>
        <end position="246"/>
    </location>
</feature>
<feature type="compositionally biased region" description="Polar residues" evidence="1">
    <location>
        <begin position="1"/>
        <end position="11"/>
    </location>
</feature>
<feature type="region of interest" description="Disordered" evidence="1">
    <location>
        <begin position="1"/>
        <end position="26"/>
    </location>
</feature>
<dbReference type="AlphaFoldDB" id="A0AAW0D4F0"/>
<proteinExistence type="predicted"/>
<organism evidence="2 3">
    <name type="scientific">Paramarasmius palmivorus</name>
    <dbReference type="NCBI Taxonomy" id="297713"/>
    <lineage>
        <taxon>Eukaryota</taxon>
        <taxon>Fungi</taxon>
        <taxon>Dikarya</taxon>
        <taxon>Basidiomycota</taxon>
        <taxon>Agaricomycotina</taxon>
        <taxon>Agaricomycetes</taxon>
        <taxon>Agaricomycetidae</taxon>
        <taxon>Agaricales</taxon>
        <taxon>Marasmiineae</taxon>
        <taxon>Marasmiaceae</taxon>
        <taxon>Paramarasmius</taxon>
    </lineage>
</organism>
<feature type="compositionally biased region" description="Basic and acidic residues" evidence="1">
    <location>
        <begin position="473"/>
        <end position="497"/>
    </location>
</feature>
<feature type="compositionally biased region" description="Basic and acidic residues" evidence="1">
    <location>
        <begin position="415"/>
        <end position="427"/>
    </location>
</feature>
<gene>
    <name evidence="2" type="ORF">VNI00_007438</name>
</gene>
<evidence type="ECO:0000256" key="1">
    <source>
        <dbReference type="SAM" id="MobiDB-lite"/>
    </source>
</evidence>
<dbReference type="Proteomes" id="UP001383192">
    <property type="component" value="Unassembled WGS sequence"/>
</dbReference>
<feature type="compositionally biased region" description="Acidic residues" evidence="1">
    <location>
        <begin position="380"/>
        <end position="392"/>
    </location>
</feature>
<comment type="caution">
    <text evidence="2">The sequence shown here is derived from an EMBL/GenBank/DDBJ whole genome shotgun (WGS) entry which is preliminary data.</text>
</comment>
<feature type="compositionally biased region" description="Basic and acidic residues" evidence="1">
    <location>
        <begin position="454"/>
        <end position="464"/>
    </location>
</feature>